<dbReference type="InterPro" id="IPR037171">
    <property type="entry name" value="NagB/RpiA_transferase-like"/>
</dbReference>
<dbReference type="SUPFAM" id="SSF75445">
    <property type="entry name" value="D-ribose-5-phosphate isomerase (RpiA), lid domain"/>
    <property type="match status" value="1"/>
</dbReference>
<dbReference type="AlphaFoldDB" id="S3K1Y9"/>
<feature type="region of interest" description="Disordered" evidence="4">
    <location>
        <begin position="1"/>
        <end position="21"/>
    </location>
</feature>
<feature type="binding site" evidence="3">
    <location>
        <begin position="111"/>
        <end position="114"/>
    </location>
    <ligand>
        <name>substrate</name>
    </ligand>
</feature>
<dbReference type="OrthoDB" id="5870696at2"/>
<reference evidence="5 6" key="1">
    <citation type="submission" date="2013-04" db="EMBL/GenBank/DDBJ databases">
        <title>The Genome Sequence of Treponema maltophilum ATCC 51939.</title>
        <authorList>
            <consortium name="The Broad Institute Genomics Platform"/>
            <person name="Earl A."/>
            <person name="Ward D."/>
            <person name="Feldgarden M."/>
            <person name="Gevers D."/>
            <person name="Leonetti C."/>
            <person name="Blanton J.M."/>
            <person name="Dewhirst F.E."/>
            <person name="Izard J."/>
            <person name="Walker B."/>
            <person name="Young S."/>
            <person name="Zeng Q."/>
            <person name="Gargeya S."/>
            <person name="Fitzgerald M."/>
            <person name="Haas B."/>
            <person name="Abouelleil A."/>
            <person name="Allen A.W."/>
            <person name="Alvarado L."/>
            <person name="Arachchi H.M."/>
            <person name="Berlin A.M."/>
            <person name="Chapman S.B."/>
            <person name="Gainer-Dewar J."/>
            <person name="Goldberg J."/>
            <person name="Griggs A."/>
            <person name="Gujja S."/>
            <person name="Hansen M."/>
            <person name="Howarth C."/>
            <person name="Imamovic A."/>
            <person name="Ireland A."/>
            <person name="Larimer J."/>
            <person name="McCowan C."/>
            <person name="Murphy C."/>
            <person name="Pearson M."/>
            <person name="Poon T.W."/>
            <person name="Priest M."/>
            <person name="Roberts A."/>
            <person name="Saif S."/>
            <person name="Shea T."/>
            <person name="Sisk P."/>
            <person name="Sykes S."/>
            <person name="Wortman J."/>
            <person name="Nusbaum C."/>
            <person name="Birren B."/>
        </authorList>
    </citation>
    <scope>NUCLEOTIDE SEQUENCE [LARGE SCALE GENOMIC DNA]</scope>
    <source>
        <strain evidence="5 6">ATCC 51939</strain>
    </source>
</reference>
<dbReference type="STRING" id="1125699.HMPREF9194_00233"/>
<dbReference type="eggNOG" id="COG0120">
    <property type="taxonomic scope" value="Bacteria"/>
</dbReference>
<gene>
    <name evidence="3" type="primary">rpiA</name>
    <name evidence="5" type="ORF">HMPREF9194_00233</name>
</gene>
<dbReference type="GO" id="GO:0005829">
    <property type="term" value="C:cytosol"/>
    <property type="evidence" value="ECO:0007669"/>
    <property type="project" value="TreeGrafter"/>
</dbReference>
<feature type="binding site" evidence="3">
    <location>
        <begin position="51"/>
        <end position="54"/>
    </location>
    <ligand>
        <name>substrate</name>
    </ligand>
</feature>
<name>S3K1Y9_TREMA</name>
<dbReference type="HOGENOM" id="CLU_056590_1_1_12"/>
<dbReference type="GO" id="GO:0004751">
    <property type="term" value="F:ribose-5-phosphate isomerase activity"/>
    <property type="evidence" value="ECO:0007669"/>
    <property type="project" value="UniProtKB-UniRule"/>
</dbReference>
<protein>
    <recommendedName>
        <fullName evidence="3">Ribose-5-phosphate isomerase A</fullName>
        <ecNumber evidence="3">5.3.1.6</ecNumber>
    </recommendedName>
    <alternativeName>
        <fullName evidence="3">Phosphoriboisomerase A</fullName>
        <shortName evidence="3">PRI</shortName>
    </alternativeName>
</protein>
<dbReference type="InterPro" id="IPR020672">
    <property type="entry name" value="Ribose5P_isomerase_typA_subgr"/>
</dbReference>
<dbReference type="Pfam" id="PF06026">
    <property type="entry name" value="Rib_5-P_isom_A"/>
    <property type="match status" value="1"/>
</dbReference>
<dbReference type="FunFam" id="3.40.50.1360:FF:000001">
    <property type="entry name" value="Ribose-5-phosphate isomerase A"/>
    <property type="match status" value="1"/>
</dbReference>
<dbReference type="Gene3D" id="3.30.70.260">
    <property type="match status" value="1"/>
</dbReference>
<evidence type="ECO:0000256" key="3">
    <source>
        <dbReference type="HAMAP-Rule" id="MF_00170"/>
    </source>
</evidence>
<keyword evidence="6" id="KW-1185">Reference proteome</keyword>
<organism evidence="5 6">
    <name type="scientific">Treponema maltophilum ATCC 51939</name>
    <dbReference type="NCBI Taxonomy" id="1125699"/>
    <lineage>
        <taxon>Bacteria</taxon>
        <taxon>Pseudomonadati</taxon>
        <taxon>Spirochaetota</taxon>
        <taxon>Spirochaetia</taxon>
        <taxon>Spirochaetales</taxon>
        <taxon>Treponemataceae</taxon>
        <taxon>Treponema</taxon>
    </lineage>
</organism>
<dbReference type="HAMAP" id="MF_00170">
    <property type="entry name" value="Rib_5P_isom_A"/>
    <property type="match status" value="1"/>
</dbReference>
<comment type="catalytic activity">
    <reaction evidence="1 3">
        <text>aldehydo-D-ribose 5-phosphate = D-ribulose 5-phosphate</text>
        <dbReference type="Rhea" id="RHEA:14657"/>
        <dbReference type="ChEBI" id="CHEBI:58121"/>
        <dbReference type="ChEBI" id="CHEBI:58273"/>
        <dbReference type="EC" id="5.3.1.6"/>
    </reaction>
</comment>
<dbReference type="NCBIfam" id="TIGR00021">
    <property type="entry name" value="rpiA"/>
    <property type="match status" value="1"/>
</dbReference>
<dbReference type="UniPathway" id="UPA00115">
    <property type="reaction ID" value="UER00412"/>
</dbReference>
<comment type="subunit">
    <text evidence="3">Homodimer.</text>
</comment>
<dbReference type="GO" id="GO:0009052">
    <property type="term" value="P:pentose-phosphate shunt, non-oxidative branch"/>
    <property type="evidence" value="ECO:0007669"/>
    <property type="project" value="UniProtKB-UniRule"/>
</dbReference>
<feature type="binding site" evidence="3">
    <location>
        <position position="151"/>
    </location>
    <ligand>
        <name>substrate</name>
    </ligand>
</feature>
<evidence type="ECO:0000256" key="4">
    <source>
        <dbReference type="SAM" id="MobiDB-lite"/>
    </source>
</evidence>
<dbReference type="EC" id="5.3.1.6" evidence="3"/>
<keyword evidence="2 3" id="KW-0413">Isomerase</keyword>
<feature type="binding site" evidence="3">
    <location>
        <begin position="124"/>
        <end position="127"/>
    </location>
    <ligand>
        <name>substrate</name>
    </ligand>
</feature>
<evidence type="ECO:0000313" key="6">
    <source>
        <dbReference type="Proteomes" id="UP000014541"/>
    </source>
</evidence>
<accession>S3K1Y9</accession>
<dbReference type="EMBL" id="ATFF01000002">
    <property type="protein sequence ID" value="EPF32238.1"/>
    <property type="molecule type" value="Genomic_DNA"/>
</dbReference>
<dbReference type="PANTHER" id="PTHR11934">
    <property type="entry name" value="RIBOSE-5-PHOSPHATE ISOMERASE"/>
    <property type="match status" value="1"/>
</dbReference>
<dbReference type="NCBIfam" id="NF001924">
    <property type="entry name" value="PRK00702.1"/>
    <property type="match status" value="1"/>
</dbReference>
<comment type="similarity">
    <text evidence="3">Belongs to the ribose 5-phosphate isomerase family.</text>
</comment>
<dbReference type="Gene3D" id="3.40.50.1360">
    <property type="match status" value="1"/>
</dbReference>
<dbReference type="PANTHER" id="PTHR11934:SF0">
    <property type="entry name" value="RIBOSE-5-PHOSPHATE ISOMERASE"/>
    <property type="match status" value="1"/>
</dbReference>
<evidence type="ECO:0000256" key="2">
    <source>
        <dbReference type="ARBA" id="ARBA00023235"/>
    </source>
</evidence>
<feature type="active site" description="Proton acceptor" evidence="3">
    <location>
        <position position="133"/>
    </location>
</feature>
<proteinExistence type="inferred from homology"/>
<comment type="pathway">
    <text evidence="3">Carbohydrate degradation; pentose phosphate pathway; D-ribose 5-phosphate from D-ribulose 5-phosphate (non-oxidative stage): step 1/1.</text>
</comment>
<evidence type="ECO:0000313" key="5">
    <source>
        <dbReference type="EMBL" id="EPF32238.1"/>
    </source>
</evidence>
<dbReference type="SUPFAM" id="SSF100950">
    <property type="entry name" value="NagB/RpiA/CoA transferase-like"/>
    <property type="match status" value="1"/>
</dbReference>
<sequence length="261" mass="27744">MDKNIGNGATKTVQKGGLSQKEQKELVGKTAVDRLMEKGLIRSGMKIGLGTGSTAIVAVRRLAELLHGGALSGIKAVVTSFQTGIACEEYGIPVFTLNSKEIGGTLDLAIDGADEIDPENNLIKGGGAAHVQEKIVEYNSKRLVIIADESKLVPHLGTRFPLPVEIIAAARFPVIREMQKLGASCVLRTCSGKDGPVITDNGNQILDCTWPLLADGSSPVVPSKMEDKVNKITGVVENGFFTKNRPLVFVARADGTVEERP</sequence>
<dbReference type="GO" id="GO:0006014">
    <property type="term" value="P:D-ribose metabolic process"/>
    <property type="evidence" value="ECO:0007669"/>
    <property type="project" value="TreeGrafter"/>
</dbReference>
<dbReference type="InterPro" id="IPR004788">
    <property type="entry name" value="Ribose5P_isomerase_type_A"/>
</dbReference>
<dbReference type="CDD" id="cd01398">
    <property type="entry name" value="RPI_A"/>
    <property type="match status" value="1"/>
</dbReference>
<dbReference type="RefSeq" id="WP_016524535.1">
    <property type="nucleotide sequence ID" value="NZ_KE332518.1"/>
</dbReference>
<dbReference type="PATRIC" id="fig|1125699.3.peg.236"/>
<evidence type="ECO:0000256" key="1">
    <source>
        <dbReference type="ARBA" id="ARBA00001713"/>
    </source>
</evidence>
<dbReference type="Proteomes" id="UP000014541">
    <property type="component" value="Unassembled WGS sequence"/>
</dbReference>
<comment type="function">
    <text evidence="3">Catalyzes the reversible conversion of ribose-5-phosphate to ribulose 5-phosphate.</text>
</comment>
<comment type="caution">
    <text evidence="5">The sequence shown here is derived from an EMBL/GenBank/DDBJ whole genome shotgun (WGS) entry which is preliminary data.</text>
</comment>